<evidence type="ECO:0000313" key="2">
    <source>
        <dbReference type="EMBL" id="MBA8923261.1"/>
    </source>
</evidence>
<protein>
    <recommendedName>
        <fullName evidence="1">Iminophenyl-pyruvate dimer synthase domain-containing protein</fullName>
    </recommendedName>
</protein>
<evidence type="ECO:0000313" key="3">
    <source>
        <dbReference type="Proteomes" id="UP000517916"/>
    </source>
</evidence>
<comment type="caution">
    <text evidence="2">The sequence shown here is derived from an EMBL/GenBank/DDBJ whole genome shotgun (WGS) entry which is preliminary data.</text>
</comment>
<evidence type="ECO:0000259" key="1">
    <source>
        <dbReference type="Pfam" id="PF12902"/>
    </source>
</evidence>
<dbReference type="Pfam" id="PF12902">
    <property type="entry name" value="Ferritin-like"/>
    <property type="match status" value="1"/>
</dbReference>
<accession>A0ABR6B8S0</accession>
<sequence length="1085" mass="119213">MSVFDLPRLHFAGTATTQLPTGARNGLVDLATNTALTKDGPFPVHRPAGEYHEYLDLLGPHFDASGQASQHRVFTAARGWCFGGNGHFSIDAKIVSGEVEENTVDLTDPVVGRSVDMWGHYNPYLATTVNRARVFDVDPSSNWTTALMVGRFCVGRAGRSHDVGYLLAGEVTGLQPPRWHNFNHVLEVGDHHLAPLLRLSTLYQFVVPSGAGLTWLEEASVSPTVTRMRALLDSGAADGLVVQFGLSNMSPPRAPDAPSCWQLRGTIAPWRAHEARTYPAGRLLLPQRPGLHTLTVEVTPDQVTLNMINAIPVTGRAGSGKPGPLLDLGDLELRTVDTDQLVAHVPAATYLRGASLTSGIVTVPVQSPSAADEQALCLMGTDFTGARMMLLREREINLQVDDACLILEHPRHGEDSEHDIEVPVRSFVRGRPHAVEGVHVRQFFNPRALPRDEVAQSPQARPEDVEIVRLRAGRLGDPGDWSGTCTLRTDEAGRGWFSMRGARAGTARVLLSAHREDLPCDRTQPGSAAASYDNDDLLGYWAGAGALSVRVLPDDWRLDEIAQEDVTFDLVYREVFAYYELLYPFMRAEVFSLADQFMVRTYRDLIWQMCDPRNKTKTYYMPSTRDLSEPKARLLLRFLHAQNAVSSVPAFVPATRSATGRITTRGGLLLALRDAATIELAVMLQYLYAAFSVPTHGAAAEYVRRGQWSIHQARLACGDGGETQDGGIRGSLLAVAREEMIHFLAVNNIIMAIGEPFHVPLVDFGTINHQLAIPLDLSLEPLSLSSVQRFIAIEQPDRLVDTVEHSALTRPGTSTDNRYGSLSELYADIRDGLHRVPDLFMVRKGRGGGEHHLFLRESINTVHPDYQLEVDDLASALFAIDVITEQGEGNVLTPANPDPTERSHFDTFQHMAELLVTEQVTGWGGRRTPWPAYPMLRNPTLQEGNPVRQLVVDPSAAQVVRLFDRSYFMALQLMVQHFGQQPDASLRRSALMNRAIDVMAGVMRPLGELLATLPSGRPGATAGPSFELESPPGHLSRPDVARRAIALRFRHLALAAHKCEIVPASVAETLDYLTSFFHTSETSGT</sequence>
<dbReference type="Gene3D" id="1.20.1260.10">
    <property type="match status" value="1"/>
</dbReference>
<name>A0ABR6B8S0_9PSEU</name>
<organism evidence="2 3">
    <name type="scientific">Kutzneria viridogrisea</name>
    <dbReference type="NCBI Taxonomy" id="47990"/>
    <lineage>
        <taxon>Bacteria</taxon>
        <taxon>Bacillati</taxon>
        <taxon>Actinomycetota</taxon>
        <taxon>Actinomycetes</taxon>
        <taxon>Pseudonocardiales</taxon>
        <taxon>Pseudonocardiaceae</taxon>
        <taxon>Kutzneria</taxon>
    </lineage>
</organism>
<dbReference type="RefSeq" id="WP_025359114.1">
    <property type="nucleotide sequence ID" value="NZ_BAAABQ010000046.1"/>
</dbReference>
<proteinExistence type="predicted"/>
<gene>
    <name evidence="2" type="ORF">BC739_000458</name>
</gene>
<reference evidence="2 3" key="1">
    <citation type="submission" date="2020-08" db="EMBL/GenBank/DDBJ databases">
        <title>Genomic Encyclopedia of Archaeal and Bacterial Type Strains, Phase II (KMG-II): from individual species to whole genera.</title>
        <authorList>
            <person name="Goeker M."/>
        </authorList>
    </citation>
    <scope>NUCLEOTIDE SEQUENCE [LARGE SCALE GENOMIC DNA]</scope>
    <source>
        <strain evidence="2 3">DSM 43850</strain>
    </source>
</reference>
<feature type="domain" description="Iminophenyl-pyruvate dimer synthase" evidence="1">
    <location>
        <begin position="672"/>
        <end position="912"/>
    </location>
</feature>
<dbReference type="EMBL" id="JACJID010000001">
    <property type="protein sequence ID" value="MBA8923261.1"/>
    <property type="molecule type" value="Genomic_DNA"/>
</dbReference>
<keyword evidence="3" id="KW-1185">Reference proteome</keyword>
<dbReference type="Proteomes" id="UP000517916">
    <property type="component" value="Unassembled WGS sequence"/>
</dbReference>
<dbReference type="InterPro" id="IPR026820">
    <property type="entry name" value="VioB/RebD_dom"/>
</dbReference>
<dbReference type="InterPro" id="IPR012347">
    <property type="entry name" value="Ferritin-like"/>
</dbReference>